<evidence type="ECO:0000256" key="4">
    <source>
        <dbReference type="ARBA" id="ARBA00023125"/>
    </source>
</evidence>
<evidence type="ECO:0000256" key="3">
    <source>
        <dbReference type="ARBA" id="ARBA00022833"/>
    </source>
</evidence>
<dbReference type="PANTHER" id="PTHR46600">
    <property type="entry name" value="THAP DOMAIN-CONTAINING"/>
    <property type="match status" value="1"/>
</dbReference>
<dbReference type="SMART" id="SM00980">
    <property type="entry name" value="THAP"/>
    <property type="match status" value="1"/>
</dbReference>
<dbReference type="GO" id="GO:0043565">
    <property type="term" value="F:sequence-specific DNA binding"/>
    <property type="evidence" value="ECO:0007669"/>
    <property type="project" value="InterPro"/>
</dbReference>
<evidence type="ECO:0000259" key="6">
    <source>
        <dbReference type="PROSITE" id="PS50950"/>
    </source>
</evidence>
<dbReference type="AlphaFoldDB" id="A0A2A4J986"/>
<keyword evidence="1" id="KW-0479">Metal-binding</keyword>
<dbReference type="EMBL" id="NWSH01002329">
    <property type="protein sequence ID" value="PCG68511.1"/>
    <property type="molecule type" value="Genomic_DNA"/>
</dbReference>
<gene>
    <name evidence="7" type="ORF">B5V51_5145</name>
</gene>
<dbReference type="GO" id="GO:0008270">
    <property type="term" value="F:zinc ion binding"/>
    <property type="evidence" value="ECO:0007669"/>
    <property type="project" value="UniProtKB-KW"/>
</dbReference>
<comment type="caution">
    <text evidence="7">The sequence shown here is derived from an EMBL/GenBank/DDBJ whole genome shotgun (WGS) entry which is preliminary data.</text>
</comment>
<evidence type="ECO:0000313" key="7">
    <source>
        <dbReference type="EMBL" id="PCG68511.1"/>
    </source>
</evidence>
<sequence length="832" mass="96536">MPKKRGIYYQCDVPKCINSSRSKPNIVYFELPNDVERRNEWLELIDRTELMNEPVKNFYVCEEHFHVRDVVYGKHRTLTATALPALHLPQQPQPELEPKVEPDLLETLKTEVKTEIKSEIVDDNEPEEILPDFTRKIRSVSPSPGCSKNEKVGESHEENSVVVIENRTFQKLCSTILPKGLSDLTKAHCSIKRLLEDKNKHKSSQKFCSNLFLSSPRVYRLIHTILDLPSPKTLKFAPITTHFTSDMVKMFANKIKTMTDQEKECTVLTRTVSLKTSLFYSLSEDKIIGFQEIDGTRTADLAVRAHVIMVRGVFADWEQPVGYSLLSKDENYVRLNEWIDRVLEMLVAIGFKIRTFVSDTGDEFIKAAENRSVTIEKPYFFIGGRKIYYIFDAPHLFLMARDHFQLYDFAYEDRVAKYEYVKQFYENDKNNEFKNAPKLKKNHIFPTTLAKMNIKYAAELFSNSVAIGISNYISFGKIDCYASDTAEFINIMNNLFDCLNSSDLKDNHCEFKNAFRGNQSQIEFFQEMLIYFQKLKLVHPTDGSDFTHQAKFITAFQKTITSILLLFEDLKLDGYTYLLTRRLNLEVLDQLVGQIRTNTRMKSAPTSWQFVVAFRKYFYLYSIKPLRRRYTAEEFSEFLAETRKVNILLANSASASAQNNTASLIEERSITCSDYNQFEVPVDNCHFLVSYYLLMKCAETHVCGLFQFYCMPHILNPHFSKAVDQYKHYYAYNNANPGSLKVIPSDAFVQFVKNMDVTLVTCLKRVLLSNNLTVSLSAKLKGLNFNQPCPCFPKDYLINLFIRFRLYNILKFNNQQFRSSQDDNKTMIIDCL</sequence>
<dbReference type="InterPro" id="IPR006612">
    <property type="entry name" value="THAP_Znf"/>
</dbReference>
<accession>A0A2A4J986</accession>
<dbReference type="PROSITE" id="PS50950">
    <property type="entry name" value="ZF_THAP"/>
    <property type="match status" value="1"/>
</dbReference>
<dbReference type="SUPFAM" id="SSF57716">
    <property type="entry name" value="Glucocorticoid receptor-like (DNA-binding domain)"/>
    <property type="match status" value="1"/>
</dbReference>
<evidence type="ECO:0000256" key="5">
    <source>
        <dbReference type="PROSITE-ProRule" id="PRU00309"/>
    </source>
</evidence>
<name>A0A2A4J986_HELVI</name>
<dbReference type="Pfam" id="PF21787">
    <property type="entry name" value="TNP-like_RNaseH_N"/>
    <property type="match status" value="1"/>
</dbReference>
<dbReference type="InterPro" id="IPR048365">
    <property type="entry name" value="TNP-like_RNaseH_N"/>
</dbReference>
<proteinExistence type="predicted"/>
<organism evidence="7">
    <name type="scientific">Heliothis virescens</name>
    <name type="common">Tobacco budworm moth</name>
    <dbReference type="NCBI Taxonomy" id="7102"/>
    <lineage>
        <taxon>Eukaryota</taxon>
        <taxon>Metazoa</taxon>
        <taxon>Ecdysozoa</taxon>
        <taxon>Arthropoda</taxon>
        <taxon>Hexapoda</taxon>
        <taxon>Insecta</taxon>
        <taxon>Pterygota</taxon>
        <taxon>Neoptera</taxon>
        <taxon>Endopterygota</taxon>
        <taxon>Lepidoptera</taxon>
        <taxon>Glossata</taxon>
        <taxon>Ditrysia</taxon>
        <taxon>Noctuoidea</taxon>
        <taxon>Noctuidae</taxon>
        <taxon>Heliothinae</taxon>
        <taxon>Heliothis</taxon>
    </lineage>
</organism>
<dbReference type="Pfam" id="PF05485">
    <property type="entry name" value="THAP"/>
    <property type="match status" value="1"/>
</dbReference>
<evidence type="ECO:0000256" key="1">
    <source>
        <dbReference type="ARBA" id="ARBA00022723"/>
    </source>
</evidence>
<keyword evidence="2 5" id="KW-0863">Zinc-finger</keyword>
<dbReference type="InterPro" id="IPR026516">
    <property type="entry name" value="THAP1/10"/>
</dbReference>
<keyword evidence="4 5" id="KW-0238">DNA-binding</keyword>
<protein>
    <recommendedName>
        <fullName evidence="6">THAP-type domain-containing protein</fullName>
    </recommendedName>
</protein>
<dbReference type="Pfam" id="PF21788">
    <property type="entry name" value="TNP-like_GBD"/>
    <property type="match status" value="1"/>
</dbReference>
<evidence type="ECO:0000256" key="2">
    <source>
        <dbReference type="ARBA" id="ARBA00022771"/>
    </source>
</evidence>
<dbReference type="InterPro" id="IPR048366">
    <property type="entry name" value="TNP-like_GBD"/>
</dbReference>
<feature type="domain" description="THAP-type" evidence="6">
    <location>
        <begin position="1"/>
        <end position="87"/>
    </location>
</feature>
<dbReference type="STRING" id="7102.A0A2A4J986"/>
<dbReference type="SMART" id="SM00692">
    <property type="entry name" value="DM3"/>
    <property type="match status" value="1"/>
</dbReference>
<reference evidence="7" key="1">
    <citation type="submission" date="2017-09" db="EMBL/GenBank/DDBJ databases">
        <title>Contemporary evolution of a Lepidopteran species, Heliothis virescens, in response to modern agricultural practices.</title>
        <authorList>
            <person name="Fritz M.L."/>
            <person name="Deyonke A.M."/>
            <person name="Papanicolaou A."/>
            <person name="Micinski S."/>
            <person name="Westbrook J."/>
            <person name="Gould F."/>
        </authorList>
    </citation>
    <scope>NUCLEOTIDE SEQUENCE [LARGE SCALE GENOMIC DNA]</scope>
    <source>
        <strain evidence="7">HvINT-</strain>
        <tissue evidence="7">Whole body</tissue>
    </source>
</reference>
<dbReference type="PANTHER" id="PTHR46600:SF11">
    <property type="entry name" value="THAP DOMAIN-CONTAINING PROTEIN 10"/>
    <property type="match status" value="1"/>
</dbReference>
<keyword evidence="3" id="KW-0862">Zinc</keyword>